<gene>
    <name evidence="2" type="ORF">EVAR_52168_1</name>
</gene>
<organism evidence="2 3">
    <name type="scientific">Eumeta variegata</name>
    <name type="common">Bagworm moth</name>
    <name type="synonym">Eumeta japonica</name>
    <dbReference type="NCBI Taxonomy" id="151549"/>
    <lineage>
        <taxon>Eukaryota</taxon>
        <taxon>Metazoa</taxon>
        <taxon>Ecdysozoa</taxon>
        <taxon>Arthropoda</taxon>
        <taxon>Hexapoda</taxon>
        <taxon>Insecta</taxon>
        <taxon>Pterygota</taxon>
        <taxon>Neoptera</taxon>
        <taxon>Endopterygota</taxon>
        <taxon>Lepidoptera</taxon>
        <taxon>Glossata</taxon>
        <taxon>Ditrysia</taxon>
        <taxon>Tineoidea</taxon>
        <taxon>Psychidae</taxon>
        <taxon>Oiketicinae</taxon>
        <taxon>Eumeta</taxon>
    </lineage>
</organism>
<dbReference type="EMBL" id="BGZK01001153">
    <property type="protein sequence ID" value="GBP72691.1"/>
    <property type="molecule type" value="Genomic_DNA"/>
</dbReference>
<evidence type="ECO:0000313" key="2">
    <source>
        <dbReference type="EMBL" id="GBP72691.1"/>
    </source>
</evidence>
<sequence>MMDPRYAAAACKCESPARRRSSVLNSAVRVSTPPRLGTRYRIEIRRPGAIELRRSPPPLMIVPFPRPPTHPRTSRNPQMPSVIQKPPSIIHIGIRFMRPRLIVREQAPGGLEGGRGRRVGVKVARGAFINYPVSEAIK</sequence>
<accession>A0A4C1Y8V3</accession>
<dbReference type="Proteomes" id="UP000299102">
    <property type="component" value="Unassembled WGS sequence"/>
</dbReference>
<evidence type="ECO:0000313" key="3">
    <source>
        <dbReference type="Proteomes" id="UP000299102"/>
    </source>
</evidence>
<comment type="caution">
    <text evidence="2">The sequence shown here is derived from an EMBL/GenBank/DDBJ whole genome shotgun (WGS) entry which is preliminary data.</text>
</comment>
<feature type="compositionally biased region" description="Pro residues" evidence="1">
    <location>
        <begin position="56"/>
        <end position="70"/>
    </location>
</feature>
<name>A0A4C1Y8V3_EUMVA</name>
<evidence type="ECO:0000256" key="1">
    <source>
        <dbReference type="SAM" id="MobiDB-lite"/>
    </source>
</evidence>
<reference evidence="2 3" key="1">
    <citation type="journal article" date="2019" name="Commun. Biol.">
        <title>The bagworm genome reveals a unique fibroin gene that provides high tensile strength.</title>
        <authorList>
            <person name="Kono N."/>
            <person name="Nakamura H."/>
            <person name="Ohtoshi R."/>
            <person name="Tomita M."/>
            <person name="Numata K."/>
            <person name="Arakawa K."/>
        </authorList>
    </citation>
    <scope>NUCLEOTIDE SEQUENCE [LARGE SCALE GENOMIC DNA]</scope>
</reference>
<protein>
    <submittedName>
        <fullName evidence="2">Uncharacterized protein</fullName>
    </submittedName>
</protein>
<feature type="region of interest" description="Disordered" evidence="1">
    <location>
        <begin position="56"/>
        <end position="84"/>
    </location>
</feature>
<dbReference type="AlphaFoldDB" id="A0A4C1Y8V3"/>
<proteinExistence type="predicted"/>
<keyword evidence="3" id="KW-1185">Reference proteome</keyword>